<dbReference type="Proteomes" id="UP001194468">
    <property type="component" value="Unassembled WGS sequence"/>
</dbReference>
<dbReference type="InterPro" id="IPR013921">
    <property type="entry name" value="Mediator_Med20"/>
</dbReference>
<dbReference type="GO" id="GO:0016592">
    <property type="term" value="C:mediator complex"/>
    <property type="evidence" value="ECO:0007669"/>
    <property type="project" value="InterPro"/>
</dbReference>
<organism evidence="5 6">
    <name type="scientific">Boletus edulis BED1</name>
    <dbReference type="NCBI Taxonomy" id="1328754"/>
    <lineage>
        <taxon>Eukaryota</taxon>
        <taxon>Fungi</taxon>
        <taxon>Dikarya</taxon>
        <taxon>Basidiomycota</taxon>
        <taxon>Agaricomycotina</taxon>
        <taxon>Agaricomycetes</taxon>
        <taxon>Agaricomycetidae</taxon>
        <taxon>Boletales</taxon>
        <taxon>Boletineae</taxon>
        <taxon>Boletaceae</taxon>
        <taxon>Boletoideae</taxon>
        <taxon>Boletus</taxon>
    </lineage>
</organism>
<evidence type="ECO:0000256" key="2">
    <source>
        <dbReference type="ARBA" id="ARBA00010743"/>
    </source>
</evidence>
<dbReference type="GO" id="GO:0003712">
    <property type="term" value="F:transcription coregulator activity"/>
    <property type="evidence" value="ECO:0007669"/>
    <property type="project" value="InterPro"/>
</dbReference>
<comment type="caution">
    <text evidence="5">The sequence shown here is derived from an EMBL/GenBank/DDBJ whole genome shotgun (WGS) entry which is preliminary data.</text>
</comment>
<keyword evidence="4" id="KW-0804">Transcription</keyword>
<proteinExistence type="inferred from homology"/>
<gene>
    <name evidence="4" type="primary">MED20</name>
    <name evidence="5" type="ORF">L210DRAFT_3617990</name>
</gene>
<sequence>MGFTGLARWINPPTSGLELIAENIVRNHHGQSRGRWTLGVRSYRSTIGTIPGISVHAERTMCALTMNDHVFVLLEDPAAPSRAEVLATVQNTDARMPSQLTHLPHYRTTFLTLRPPGALEQLLSQLKARWIPVRQSSTSSSQRGQTSSQQLTVEGHVFAIGNDWLVRVGNVILAGGAVKGMLLEAEYLPLPVLHSQAADGTSELLSNLLLSVLPNIRDAKTVAVAVSDSQWEEVLWDREEEERLSKEQQDAGEDEEDIFVAGEERLSTKRRGDWVGVDRDRRSAFLIIGALRSEGIL</sequence>
<comment type="function">
    <text evidence="4">Component of the Mediator complex, a coactivator involved in the regulated transcription of nearly all RNA polymerase II-dependent genes. Mediator functions as a bridge to convey information from gene-specific regulatory proteins to the basal RNA polymerase II transcription machinery. Mediator is recruited to promoters by direct interactions with regulatory proteins and serves as a scaffold for the assembly of a functional preinitiation complex with RNA polymerase II and the general transcription factors.</text>
</comment>
<accession>A0AAD4C684</accession>
<comment type="subunit">
    <text evidence="4">Component of the Mediator complex.</text>
</comment>
<keyword evidence="3 4" id="KW-0539">Nucleus</keyword>
<evidence type="ECO:0000256" key="1">
    <source>
        <dbReference type="ARBA" id="ARBA00004123"/>
    </source>
</evidence>
<dbReference type="EMBL" id="WHUW01000002">
    <property type="protein sequence ID" value="KAF8450266.1"/>
    <property type="molecule type" value="Genomic_DNA"/>
</dbReference>
<comment type="subcellular location">
    <subcellularLocation>
        <location evidence="1 4">Nucleus</location>
    </subcellularLocation>
</comment>
<reference evidence="5" key="2">
    <citation type="journal article" date="2020" name="Nat. Commun.">
        <title>Large-scale genome sequencing of mycorrhizal fungi provides insights into the early evolution of symbiotic traits.</title>
        <authorList>
            <person name="Miyauchi S."/>
            <person name="Kiss E."/>
            <person name="Kuo A."/>
            <person name="Drula E."/>
            <person name="Kohler A."/>
            <person name="Sanchez-Garcia M."/>
            <person name="Morin E."/>
            <person name="Andreopoulos B."/>
            <person name="Barry K.W."/>
            <person name="Bonito G."/>
            <person name="Buee M."/>
            <person name="Carver A."/>
            <person name="Chen C."/>
            <person name="Cichocki N."/>
            <person name="Clum A."/>
            <person name="Culley D."/>
            <person name="Crous P.W."/>
            <person name="Fauchery L."/>
            <person name="Girlanda M."/>
            <person name="Hayes R.D."/>
            <person name="Keri Z."/>
            <person name="LaButti K."/>
            <person name="Lipzen A."/>
            <person name="Lombard V."/>
            <person name="Magnuson J."/>
            <person name="Maillard F."/>
            <person name="Murat C."/>
            <person name="Nolan M."/>
            <person name="Ohm R.A."/>
            <person name="Pangilinan J."/>
            <person name="Pereira M.F."/>
            <person name="Perotto S."/>
            <person name="Peter M."/>
            <person name="Pfister S."/>
            <person name="Riley R."/>
            <person name="Sitrit Y."/>
            <person name="Stielow J.B."/>
            <person name="Szollosi G."/>
            <person name="Zifcakova L."/>
            <person name="Stursova M."/>
            <person name="Spatafora J.W."/>
            <person name="Tedersoo L."/>
            <person name="Vaario L.M."/>
            <person name="Yamada A."/>
            <person name="Yan M."/>
            <person name="Wang P."/>
            <person name="Xu J."/>
            <person name="Bruns T."/>
            <person name="Baldrian P."/>
            <person name="Vilgalys R."/>
            <person name="Dunand C."/>
            <person name="Henrissat B."/>
            <person name="Grigoriev I.V."/>
            <person name="Hibbett D."/>
            <person name="Nagy L.G."/>
            <person name="Martin F.M."/>
        </authorList>
    </citation>
    <scope>NUCLEOTIDE SEQUENCE</scope>
    <source>
        <strain evidence="5">BED1</strain>
    </source>
</reference>
<dbReference type="AlphaFoldDB" id="A0AAD4C684"/>
<keyword evidence="4" id="KW-0010">Activator</keyword>
<name>A0AAD4C684_BOLED</name>
<dbReference type="Pfam" id="PF08612">
    <property type="entry name" value="Med20"/>
    <property type="match status" value="1"/>
</dbReference>
<evidence type="ECO:0000256" key="3">
    <source>
        <dbReference type="ARBA" id="ARBA00023242"/>
    </source>
</evidence>
<dbReference type="GO" id="GO:0006357">
    <property type="term" value="P:regulation of transcription by RNA polymerase II"/>
    <property type="evidence" value="ECO:0007669"/>
    <property type="project" value="InterPro"/>
</dbReference>
<evidence type="ECO:0000313" key="6">
    <source>
        <dbReference type="Proteomes" id="UP001194468"/>
    </source>
</evidence>
<protein>
    <recommendedName>
        <fullName evidence="4">Mediator of RNA polymerase II transcription subunit 20</fullName>
    </recommendedName>
    <alternativeName>
        <fullName evidence="4">Mediator complex subunit 20</fullName>
    </alternativeName>
</protein>
<keyword evidence="6" id="KW-1185">Reference proteome</keyword>
<evidence type="ECO:0000256" key="4">
    <source>
        <dbReference type="RuleBase" id="RU364152"/>
    </source>
</evidence>
<keyword evidence="4" id="KW-0805">Transcription regulation</keyword>
<evidence type="ECO:0000313" key="5">
    <source>
        <dbReference type="EMBL" id="KAF8450266.1"/>
    </source>
</evidence>
<reference evidence="5" key="1">
    <citation type="submission" date="2019-10" db="EMBL/GenBank/DDBJ databases">
        <authorList>
            <consortium name="DOE Joint Genome Institute"/>
            <person name="Kuo A."/>
            <person name="Miyauchi S."/>
            <person name="Kiss E."/>
            <person name="Drula E."/>
            <person name="Kohler A."/>
            <person name="Sanchez-Garcia M."/>
            <person name="Andreopoulos B."/>
            <person name="Barry K.W."/>
            <person name="Bonito G."/>
            <person name="Buee M."/>
            <person name="Carver A."/>
            <person name="Chen C."/>
            <person name="Cichocki N."/>
            <person name="Clum A."/>
            <person name="Culley D."/>
            <person name="Crous P.W."/>
            <person name="Fauchery L."/>
            <person name="Girlanda M."/>
            <person name="Hayes R."/>
            <person name="Keri Z."/>
            <person name="LaButti K."/>
            <person name="Lipzen A."/>
            <person name="Lombard V."/>
            <person name="Magnuson J."/>
            <person name="Maillard F."/>
            <person name="Morin E."/>
            <person name="Murat C."/>
            <person name="Nolan M."/>
            <person name="Ohm R."/>
            <person name="Pangilinan J."/>
            <person name="Pereira M."/>
            <person name="Perotto S."/>
            <person name="Peter M."/>
            <person name="Riley R."/>
            <person name="Sitrit Y."/>
            <person name="Stielow B."/>
            <person name="Szollosi G."/>
            <person name="Zifcakova L."/>
            <person name="Stursova M."/>
            <person name="Spatafora J.W."/>
            <person name="Tedersoo L."/>
            <person name="Vaario L.-M."/>
            <person name="Yamada A."/>
            <person name="Yan M."/>
            <person name="Wang P."/>
            <person name="Xu J."/>
            <person name="Bruns T."/>
            <person name="Baldrian P."/>
            <person name="Vilgalys R."/>
            <person name="Henrissat B."/>
            <person name="Grigoriev I.V."/>
            <person name="Hibbett D."/>
            <person name="Nagy L.G."/>
            <person name="Martin F.M."/>
        </authorList>
    </citation>
    <scope>NUCLEOTIDE SEQUENCE</scope>
    <source>
        <strain evidence="5">BED1</strain>
    </source>
</reference>
<comment type="similarity">
    <text evidence="2 4">Belongs to the Mediator complex subunit 20 family.</text>
</comment>